<dbReference type="SMART" id="SM00209">
    <property type="entry name" value="TSP1"/>
    <property type="match status" value="2"/>
</dbReference>
<reference evidence="3" key="1">
    <citation type="submission" date="2013-10" db="EMBL/GenBank/DDBJ databases">
        <title>Genomic analysis of the causative agents of coccidiosis in chickens.</title>
        <authorList>
            <person name="Reid A.J."/>
            <person name="Blake D."/>
            <person name="Billington K."/>
            <person name="Browne H."/>
            <person name="Dunn M."/>
            <person name="Hung S."/>
            <person name="Kawahara F."/>
            <person name="Miranda-Saavedra D."/>
            <person name="Mourier T."/>
            <person name="Nagra H."/>
            <person name="Otto T.D."/>
            <person name="Rawlings N."/>
            <person name="Sanchez A."/>
            <person name="Sanders M."/>
            <person name="Subramaniam C."/>
            <person name="Tay Y."/>
            <person name="Dear P."/>
            <person name="Doerig C."/>
            <person name="Gruber A."/>
            <person name="Parkinson J."/>
            <person name="Shirley M."/>
            <person name="Wan K.L."/>
            <person name="Berriman M."/>
            <person name="Tomley F."/>
            <person name="Pain A."/>
        </authorList>
    </citation>
    <scope>NUCLEOTIDE SEQUENCE</scope>
    <source>
        <strain evidence="3">Houghton</strain>
    </source>
</reference>
<dbReference type="InterPro" id="IPR036383">
    <property type="entry name" value="TSP1_rpt_sf"/>
</dbReference>
<evidence type="ECO:0000256" key="2">
    <source>
        <dbReference type="SAM" id="Phobius"/>
    </source>
</evidence>
<protein>
    <recommendedName>
        <fullName evidence="5">Thrombospondin type 1 domain-containing protein</fullName>
    </recommendedName>
</protein>
<feature type="compositionally biased region" description="Low complexity" evidence="1">
    <location>
        <begin position="395"/>
        <end position="415"/>
    </location>
</feature>
<keyword evidence="2" id="KW-0472">Membrane</keyword>
<evidence type="ECO:0000313" key="4">
    <source>
        <dbReference type="Proteomes" id="UP000018050"/>
    </source>
</evidence>
<evidence type="ECO:0000256" key="1">
    <source>
        <dbReference type="SAM" id="MobiDB-lite"/>
    </source>
</evidence>
<dbReference type="InterPro" id="IPR000884">
    <property type="entry name" value="TSP1_rpt"/>
</dbReference>
<keyword evidence="4" id="KW-1185">Reference proteome</keyword>
<dbReference type="EMBL" id="HG670466">
    <property type="protein sequence ID" value="CDI76808.1"/>
    <property type="molecule type" value="Genomic_DNA"/>
</dbReference>
<dbReference type="PROSITE" id="PS50092">
    <property type="entry name" value="TSP1"/>
    <property type="match status" value="1"/>
</dbReference>
<feature type="compositionally biased region" description="Low complexity" evidence="1">
    <location>
        <begin position="346"/>
        <end position="368"/>
    </location>
</feature>
<keyword evidence="2" id="KW-0812">Transmembrane</keyword>
<dbReference type="SUPFAM" id="SSF82895">
    <property type="entry name" value="TSP-1 type 1 repeat"/>
    <property type="match status" value="1"/>
</dbReference>
<dbReference type="Pfam" id="PF00090">
    <property type="entry name" value="TSP_1"/>
    <property type="match status" value="1"/>
</dbReference>
<dbReference type="OrthoDB" id="354885at2759"/>
<proteinExistence type="predicted"/>
<dbReference type="Proteomes" id="UP000018050">
    <property type="component" value="Unassembled WGS sequence"/>
</dbReference>
<dbReference type="PANTHER" id="PTHR13270:SF13">
    <property type="entry name" value="LIMPET, ISOFORM K"/>
    <property type="match status" value="1"/>
</dbReference>
<feature type="transmembrane region" description="Helical" evidence="2">
    <location>
        <begin position="301"/>
        <end position="323"/>
    </location>
</feature>
<dbReference type="AlphaFoldDB" id="U6GBT5"/>
<feature type="region of interest" description="Disordered" evidence="1">
    <location>
        <begin position="344"/>
        <end position="415"/>
    </location>
</feature>
<evidence type="ECO:0008006" key="5">
    <source>
        <dbReference type="Google" id="ProtNLM"/>
    </source>
</evidence>
<reference evidence="3" key="2">
    <citation type="submission" date="2013-10" db="EMBL/GenBank/DDBJ databases">
        <authorList>
            <person name="Aslett M."/>
        </authorList>
    </citation>
    <scope>NUCLEOTIDE SEQUENCE</scope>
    <source>
        <strain evidence="3">Houghton</strain>
    </source>
</reference>
<organism evidence="3 4">
    <name type="scientific">Eimeria acervulina</name>
    <name type="common">Coccidian parasite</name>
    <dbReference type="NCBI Taxonomy" id="5801"/>
    <lineage>
        <taxon>Eukaryota</taxon>
        <taxon>Sar</taxon>
        <taxon>Alveolata</taxon>
        <taxon>Apicomplexa</taxon>
        <taxon>Conoidasida</taxon>
        <taxon>Coccidia</taxon>
        <taxon>Eucoccidiorida</taxon>
        <taxon>Eimeriorina</taxon>
        <taxon>Eimeriidae</taxon>
        <taxon>Eimeria</taxon>
    </lineage>
</organism>
<dbReference type="PANTHER" id="PTHR13270">
    <property type="entry name" value="PROTEIN C20ORF116-RELATED"/>
    <property type="match status" value="1"/>
</dbReference>
<sequence>MQPFQQQQLMQQQQQLMQHQQQHLVQQQQPQQHEGDVWGASDTQIESCNEESCGASECLYTPWGPWGPCSGRCGFGQQQRRRQQQQQPKGVVCKDLLLQVLPCRDTPSCSGCLLSSWSPWSGCGDCSSSSSSSRAIRQETRSRDILLLGDPCPPTVEHRIAAAAGVLCASAAAAAAEAAAAAAAANCPKGEWADWGPCRADCLRHRRRLLPAEAAAATAATAAAATAATAATGANCLREIEEGVCGPPCSPHNTAALSAAASSGGAAAASPSEAAAAAAANSQLLRGFAAGGEEERTRKAALLRGVLLGMAVAATLVTLFVVFKQKELRARAVLARVEEWAAEAGSSCNRGSNSSKNSSNSSNSSNDSQKQMEVEEDQPFWAGDELNDEMQQLNPTAAAAATAAAPAAAPPLASA</sequence>
<dbReference type="Gene3D" id="2.20.100.10">
    <property type="entry name" value="Thrombospondin type-1 (TSP1) repeat"/>
    <property type="match status" value="1"/>
</dbReference>
<evidence type="ECO:0000313" key="3">
    <source>
        <dbReference type="EMBL" id="CDI76808.1"/>
    </source>
</evidence>
<name>U6GBT5_EIMAC</name>
<accession>U6GBT5</accession>
<dbReference type="GeneID" id="25270046"/>
<dbReference type="RefSeq" id="XP_013252723.1">
    <property type="nucleotide sequence ID" value="XM_013397269.1"/>
</dbReference>
<dbReference type="VEuPathDB" id="ToxoDB:EAH_00019760"/>
<keyword evidence="2" id="KW-1133">Transmembrane helix</keyword>
<gene>
    <name evidence="3" type="ORF">EAH_00019760</name>
</gene>